<gene>
    <name evidence="5" type="primary">kipA_1</name>
    <name evidence="5" type="ORF">SPTER_37680</name>
</gene>
<dbReference type="Pfam" id="PF02626">
    <property type="entry name" value="CT_A_B"/>
    <property type="match status" value="1"/>
</dbReference>
<dbReference type="Gene3D" id="2.40.100.10">
    <property type="entry name" value="Cyclophilin-like"/>
    <property type="match status" value="1"/>
</dbReference>
<dbReference type="GO" id="GO:0016787">
    <property type="term" value="F:hydrolase activity"/>
    <property type="evidence" value="ECO:0007669"/>
    <property type="project" value="UniProtKB-KW"/>
</dbReference>
<dbReference type="AlphaFoldDB" id="A0A517DYD5"/>
<reference evidence="5 6" key="1">
    <citation type="submission" date="2019-02" db="EMBL/GenBank/DDBJ databases">
        <title>Closed genome of Sporomusa termitida DSM 4440.</title>
        <authorList>
            <person name="Poehlein A."/>
            <person name="Daniel R."/>
        </authorList>
    </citation>
    <scope>NUCLEOTIDE SEQUENCE [LARGE SCALE GENOMIC DNA]</scope>
    <source>
        <strain evidence="5 6">DSM 4440</strain>
    </source>
</reference>
<dbReference type="NCBIfam" id="TIGR00724">
    <property type="entry name" value="urea_amlyse_rel"/>
    <property type="match status" value="1"/>
</dbReference>
<evidence type="ECO:0000313" key="6">
    <source>
        <dbReference type="Proteomes" id="UP000320776"/>
    </source>
</evidence>
<keyword evidence="2" id="KW-0378">Hydrolase</keyword>
<organism evidence="5 6">
    <name type="scientific">Sporomusa termitida</name>
    <dbReference type="NCBI Taxonomy" id="2377"/>
    <lineage>
        <taxon>Bacteria</taxon>
        <taxon>Bacillati</taxon>
        <taxon>Bacillota</taxon>
        <taxon>Negativicutes</taxon>
        <taxon>Selenomonadales</taxon>
        <taxon>Sporomusaceae</taxon>
        <taxon>Sporomusa</taxon>
    </lineage>
</organism>
<evidence type="ECO:0000256" key="1">
    <source>
        <dbReference type="ARBA" id="ARBA00022741"/>
    </source>
</evidence>
<dbReference type="PANTHER" id="PTHR43309">
    <property type="entry name" value="5-OXOPROLINASE SUBUNIT C"/>
    <property type="match status" value="1"/>
</dbReference>
<evidence type="ECO:0000256" key="2">
    <source>
        <dbReference type="ARBA" id="ARBA00022801"/>
    </source>
</evidence>
<accession>A0A517DYD5</accession>
<evidence type="ECO:0000256" key="3">
    <source>
        <dbReference type="ARBA" id="ARBA00022840"/>
    </source>
</evidence>
<name>A0A517DYD5_9FIRM</name>
<dbReference type="GO" id="GO:0005524">
    <property type="term" value="F:ATP binding"/>
    <property type="evidence" value="ECO:0007669"/>
    <property type="project" value="UniProtKB-KW"/>
</dbReference>
<dbReference type="SUPFAM" id="SSF50891">
    <property type="entry name" value="Cyclophilin-like"/>
    <property type="match status" value="1"/>
</dbReference>
<sequence length="335" mass="35714">MSITVLRPGLLTTVQDLGRYGYQRYGVIVSGAMDACSLRVANLLVGNDETEAGLEITLLGPVLRFEGDMLAAVTGGDLSPTIGDTPVPLGRPVYIKQGSVLKFGRCRSGCRAYLAVAGGYQVAGVMGSKSTYLRAGIGGYQGRALQTGDVLAVNPPPPLALPISRQLSCRAAPGPVGYPPWYAGGERQGPDAEPVTVRVMRGSQFEEFTAESKAELRDSVFTVTPQSDRMGYRLAGPPLLLKEPLEMVSEAVALGTIQVPPDGKPIILLADRQTTGGYPKIGQVAQVDIARIAQIKPGGQIRFREITVHEAARLYREREQAIAALRTAIGLKMKV</sequence>
<proteinExistence type="predicted"/>
<dbReference type="InterPro" id="IPR029000">
    <property type="entry name" value="Cyclophilin-like_dom_sf"/>
</dbReference>
<evidence type="ECO:0000259" key="4">
    <source>
        <dbReference type="SMART" id="SM00797"/>
    </source>
</evidence>
<dbReference type="InterPro" id="IPR003778">
    <property type="entry name" value="CT_A_B"/>
</dbReference>
<dbReference type="EMBL" id="CP036259">
    <property type="protein sequence ID" value="QDR82343.1"/>
    <property type="molecule type" value="Genomic_DNA"/>
</dbReference>
<keyword evidence="6" id="KW-1185">Reference proteome</keyword>
<keyword evidence="1" id="KW-0547">Nucleotide-binding</keyword>
<dbReference type="RefSeq" id="WP_144351740.1">
    <property type="nucleotide sequence ID" value="NZ_CP036259.1"/>
</dbReference>
<evidence type="ECO:0000313" key="5">
    <source>
        <dbReference type="EMBL" id="QDR82343.1"/>
    </source>
</evidence>
<dbReference type="SMART" id="SM00797">
    <property type="entry name" value="AHS2"/>
    <property type="match status" value="1"/>
</dbReference>
<feature type="domain" description="Carboxyltransferase" evidence="4">
    <location>
        <begin position="24"/>
        <end position="321"/>
    </location>
</feature>
<keyword evidence="3" id="KW-0067">ATP-binding</keyword>
<dbReference type="PANTHER" id="PTHR43309:SF5">
    <property type="entry name" value="5-OXOPROLINASE SUBUNIT C"/>
    <property type="match status" value="1"/>
</dbReference>
<protein>
    <submittedName>
        <fullName evidence="5">KipI antagonist</fullName>
    </submittedName>
</protein>
<dbReference type="Proteomes" id="UP000320776">
    <property type="component" value="Chromosome"/>
</dbReference>
<dbReference type="KEGG" id="sted:SPTER_37680"/>
<dbReference type="InterPro" id="IPR052708">
    <property type="entry name" value="PxpC"/>
</dbReference>
<dbReference type="OrthoDB" id="9782422at2"/>